<evidence type="ECO:0000256" key="2">
    <source>
        <dbReference type="ARBA" id="ARBA00006054"/>
    </source>
</evidence>
<dbReference type="Proteomes" id="UP000282386">
    <property type="component" value="Chromosome"/>
</dbReference>
<comment type="subunit">
    <text evidence="7">Homotetramer.</text>
</comment>
<gene>
    <name evidence="13" type="primary">ldh2</name>
    <name evidence="7" type="synonym">ldh</name>
    <name evidence="13" type="ORF">NCTC10207_01122</name>
    <name evidence="12" type="ORF">RA11412_1794</name>
</gene>
<keyword evidence="7" id="KW-0963">Cytoplasm</keyword>
<evidence type="ECO:0000256" key="1">
    <source>
        <dbReference type="ARBA" id="ARBA00004843"/>
    </source>
</evidence>
<proteinExistence type="inferred from homology"/>
<dbReference type="Pfam" id="PF00056">
    <property type="entry name" value="Ldh_1_N"/>
    <property type="match status" value="1"/>
</dbReference>
<organism evidence="12 14">
    <name type="scientific">Rothia aeria</name>
    <dbReference type="NCBI Taxonomy" id="172042"/>
    <lineage>
        <taxon>Bacteria</taxon>
        <taxon>Bacillati</taxon>
        <taxon>Actinomycetota</taxon>
        <taxon>Actinomycetes</taxon>
        <taxon>Micrococcales</taxon>
        <taxon>Micrococcaceae</taxon>
        <taxon>Rothia</taxon>
    </lineage>
</organism>
<dbReference type="InterPro" id="IPR011304">
    <property type="entry name" value="L-lactate_DH"/>
</dbReference>
<feature type="binding site" evidence="7 9">
    <location>
        <position position="39"/>
    </location>
    <ligand>
        <name>NAD(+)</name>
        <dbReference type="ChEBI" id="CHEBI:57540"/>
    </ligand>
</feature>
<keyword evidence="7" id="KW-0597">Phosphoprotein</keyword>
<dbReference type="PRINTS" id="PR00086">
    <property type="entry name" value="LLDHDRGNASE"/>
</dbReference>
<feature type="binding site" evidence="7">
    <location>
        <position position="173"/>
    </location>
    <ligand>
        <name>beta-D-fructose 1,6-bisphosphate</name>
        <dbReference type="ChEBI" id="CHEBI:32966"/>
        <note>allosteric activator</note>
    </ligand>
</feature>
<dbReference type="PROSITE" id="PS00064">
    <property type="entry name" value="L_LDH"/>
    <property type="match status" value="1"/>
</dbReference>
<dbReference type="RefSeq" id="WP_037234409.1">
    <property type="nucleotide sequence ID" value="NZ_CAJPQC010000001.1"/>
</dbReference>
<dbReference type="HAMAP" id="MF_00488">
    <property type="entry name" value="Lactate_dehydrog"/>
    <property type="match status" value="1"/>
</dbReference>
<evidence type="ECO:0000256" key="3">
    <source>
        <dbReference type="ARBA" id="ARBA00012967"/>
    </source>
</evidence>
<feature type="binding site" evidence="7">
    <location>
        <position position="18"/>
    </location>
    <ligand>
        <name>NAD(+)</name>
        <dbReference type="ChEBI" id="CHEBI:57540"/>
    </ligand>
</feature>
<dbReference type="InterPro" id="IPR036291">
    <property type="entry name" value="NAD(P)-bd_dom_sf"/>
</dbReference>
<dbReference type="InterPro" id="IPR015955">
    <property type="entry name" value="Lactate_DH/Glyco_Ohase_4_C"/>
</dbReference>
<dbReference type="AlphaFoldDB" id="A0A2Z5R0E4"/>
<feature type="binding site" evidence="7">
    <location>
        <position position="93"/>
    </location>
    <ligand>
        <name>substrate</name>
    </ligand>
</feature>
<accession>A0A2Z5R0E4</accession>
<evidence type="ECO:0000256" key="7">
    <source>
        <dbReference type="HAMAP-Rule" id="MF_00488"/>
    </source>
</evidence>
<dbReference type="Gene3D" id="3.90.110.10">
    <property type="entry name" value="Lactate dehydrogenase/glycoside hydrolase, family 4, C-terminal"/>
    <property type="match status" value="1"/>
</dbReference>
<dbReference type="UniPathway" id="UPA00554">
    <property type="reaction ID" value="UER00611"/>
</dbReference>
<reference evidence="12 14" key="1">
    <citation type="submission" date="2016-10" db="EMBL/GenBank/DDBJ databases">
        <title>Genome sequence of Rothia aeria strain JCM11412.</title>
        <authorList>
            <person name="Nambu T."/>
        </authorList>
    </citation>
    <scope>NUCLEOTIDE SEQUENCE [LARGE SCALE GENOMIC DNA]</scope>
    <source>
        <strain evidence="12 14">JCM 11412</strain>
    </source>
</reference>
<comment type="caution">
    <text evidence="7">Lacks conserved residue(s) required for the propagation of feature annotation.</text>
</comment>
<evidence type="ECO:0000259" key="10">
    <source>
        <dbReference type="Pfam" id="PF00056"/>
    </source>
</evidence>
<feature type="modified residue" description="Phosphotyrosine" evidence="7">
    <location>
        <position position="226"/>
    </location>
</feature>
<dbReference type="EC" id="1.1.1.27" evidence="3 7"/>
<evidence type="ECO:0000313" key="13">
    <source>
        <dbReference type="EMBL" id="VEI23025.1"/>
    </source>
</evidence>
<comment type="pathway">
    <text evidence="1 7">Fermentation; pyruvate fermentation to lactate; (S)-lactate from pyruvate: step 1/1.</text>
</comment>
<comment type="subcellular location">
    <subcellularLocation>
        <location evidence="7">Cytoplasm</location>
    </subcellularLocation>
</comment>
<keyword evidence="5 7" id="KW-0520">NAD</keyword>
<feature type="binding site" evidence="9">
    <location>
        <begin position="14"/>
        <end position="19"/>
    </location>
    <ligand>
        <name>NAD(+)</name>
        <dbReference type="ChEBI" id="CHEBI:57540"/>
    </ligand>
</feature>
<protein>
    <recommendedName>
        <fullName evidence="3 7">L-lactate dehydrogenase</fullName>
        <shortName evidence="7">L-LDH</shortName>
        <ecNumber evidence="3 7">1.1.1.27</ecNumber>
    </recommendedName>
</protein>
<feature type="binding site" evidence="7">
    <location>
        <position position="235"/>
    </location>
    <ligand>
        <name>substrate</name>
    </ligand>
</feature>
<name>A0A2Z5R0E4_9MICC</name>
<evidence type="ECO:0000313" key="14">
    <source>
        <dbReference type="Proteomes" id="UP000250241"/>
    </source>
</evidence>
<feature type="domain" description="Lactate/malate dehydrogenase C-terminal" evidence="11">
    <location>
        <begin position="150"/>
        <end position="315"/>
    </location>
</feature>
<feature type="binding site" evidence="7">
    <location>
        <position position="44"/>
    </location>
    <ligand>
        <name>NAD(+)</name>
        <dbReference type="ChEBI" id="CHEBI:57540"/>
    </ligand>
</feature>
<feature type="binding site" evidence="7">
    <location>
        <begin position="125"/>
        <end position="128"/>
    </location>
    <ligand>
        <name>substrate</name>
    </ligand>
</feature>
<dbReference type="PANTHER" id="PTHR43128">
    <property type="entry name" value="L-2-HYDROXYCARBOXYLATE DEHYDROGENASE (NAD(P)(+))"/>
    <property type="match status" value="1"/>
</dbReference>
<dbReference type="Gene3D" id="3.40.50.720">
    <property type="entry name" value="NAD(P)-binding Rossmann-like Domain"/>
    <property type="match status" value="1"/>
</dbReference>
<keyword evidence="14" id="KW-1185">Reference proteome</keyword>
<evidence type="ECO:0000313" key="15">
    <source>
        <dbReference type="Proteomes" id="UP000282386"/>
    </source>
</evidence>
<evidence type="ECO:0000256" key="8">
    <source>
        <dbReference type="PIRSR" id="PIRSR000102-1"/>
    </source>
</evidence>
<dbReference type="InterPro" id="IPR022383">
    <property type="entry name" value="Lactate/malate_DH_C"/>
</dbReference>
<dbReference type="InterPro" id="IPR001557">
    <property type="entry name" value="L-lactate/malate_DH"/>
</dbReference>
<dbReference type="GO" id="GO:0004459">
    <property type="term" value="F:L-lactate dehydrogenase (NAD+) activity"/>
    <property type="evidence" value="ECO:0007669"/>
    <property type="project" value="UniProtKB-UniRule"/>
</dbReference>
<feature type="binding site" evidence="7">
    <location>
        <position position="158"/>
    </location>
    <ligand>
        <name>beta-D-fructose 1,6-bisphosphate</name>
        <dbReference type="ChEBI" id="CHEBI:32966"/>
        <note>allosteric activator</note>
    </ligand>
</feature>
<feature type="binding site" evidence="7">
    <location>
        <begin position="153"/>
        <end position="156"/>
    </location>
    <ligand>
        <name>substrate</name>
    </ligand>
</feature>
<comment type="catalytic activity">
    <reaction evidence="6 7">
        <text>(S)-lactate + NAD(+) = pyruvate + NADH + H(+)</text>
        <dbReference type="Rhea" id="RHEA:23444"/>
        <dbReference type="ChEBI" id="CHEBI:15361"/>
        <dbReference type="ChEBI" id="CHEBI:15378"/>
        <dbReference type="ChEBI" id="CHEBI:16651"/>
        <dbReference type="ChEBI" id="CHEBI:57540"/>
        <dbReference type="ChEBI" id="CHEBI:57945"/>
        <dbReference type="EC" id="1.1.1.27"/>
    </reaction>
</comment>
<dbReference type="Proteomes" id="UP000250241">
    <property type="component" value="Chromosome"/>
</dbReference>
<evidence type="ECO:0000256" key="4">
    <source>
        <dbReference type="ARBA" id="ARBA00023002"/>
    </source>
</evidence>
<evidence type="ECO:0000256" key="5">
    <source>
        <dbReference type="ARBA" id="ARBA00023027"/>
    </source>
</evidence>
<dbReference type="SUPFAM" id="SSF56327">
    <property type="entry name" value="LDH C-terminal domain-like"/>
    <property type="match status" value="1"/>
</dbReference>
<dbReference type="NCBIfam" id="TIGR01771">
    <property type="entry name" value="L-LDH-NAD"/>
    <property type="match status" value="1"/>
</dbReference>
<dbReference type="InterPro" id="IPR001236">
    <property type="entry name" value="Lactate/malate_DH_N"/>
</dbReference>
<keyword evidence="7" id="KW-0021">Allosteric enzyme</keyword>
<reference evidence="13 15" key="2">
    <citation type="submission" date="2018-12" db="EMBL/GenBank/DDBJ databases">
        <authorList>
            <consortium name="Pathogen Informatics"/>
        </authorList>
    </citation>
    <scope>NUCLEOTIDE SEQUENCE [LARGE SCALE GENOMIC DNA]</scope>
    <source>
        <strain evidence="13 15">NCTC10207</strain>
    </source>
</reference>
<dbReference type="KEGG" id="raj:RA11412_1794"/>
<feature type="binding site" evidence="7 9">
    <location>
        <begin position="123"/>
        <end position="125"/>
    </location>
    <ligand>
        <name>NAD(+)</name>
        <dbReference type="ChEBI" id="CHEBI:57540"/>
    </ligand>
</feature>
<comment type="activity regulation">
    <text evidence="7">Allosterically activated by fructose 1,6-bisphosphate (FBP).</text>
</comment>
<feature type="binding site" evidence="9">
    <location>
        <position position="100"/>
    </location>
    <ligand>
        <name>NAD(+)</name>
        <dbReference type="ChEBI" id="CHEBI:57540"/>
    </ligand>
</feature>
<dbReference type="GO" id="GO:0006096">
    <property type="term" value="P:glycolytic process"/>
    <property type="evidence" value="ECO:0007669"/>
    <property type="project" value="UniProtKB-UniRule"/>
</dbReference>
<dbReference type="GO" id="GO:0005737">
    <property type="term" value="C:cytoplasm"/>
    <property type="evidence" value="ECO:0007669"/>
    <property type="project" value="UniProtKB-SubCell"/>
</dbReference>
<dbReference type="GeneID" id="93860816"/>
<dbReference type="Pfam" id="PF02866">
    <property type="entry name" value="Ldh_1_C"/>
    <property type="match status" value="1"/>
</dbReference>
<feature type="domain" description="Lactate/malate dehydrogenase N-terminal" evidence="10">
    <location>
        <begin position="9"/>
        <end position="146"/>
    </location>
</feature>
<dbReference type="InterPro" id="IPR018177">
    <property type="entry name" value="L-lactate_DH_AS"/>
</dbReference>
<evidence type="ECO:0000256" key="9">
    <source>
        <dbReference type="PIRSR" id="PIRSR000102-3"/>
    </source>
</evidence>
<dbReference type="GO" id="GO:0006089">
    <property type="term" value="P:lactate metabolic process"/>
    <property type="evidence" value="ECO:0007669"/>
    <property type="project" value="TreeGrafter"/>
</dbReference>
<comment type="function">
    <text evidence="7">Catalyzes the conversion of lactate to pyruvate.</text>
</comment>
<dbReference type="PANTHER" id="PTHR43128:SF16">
    <property type="entry name" value="L-LACTATE DEHYDROGENASE"/>
    <property type="match status" value="1"/>
</dbReference>
<dbReference type="EMBL" id="AP017895">
    <property type="protein sequence ID" value="BAV88093.1"/>
    <property type="molecule type" value="Genomic_DNA"/>
</dbReference>
<feature type="binding site" evidence="7">
    <location>
        <position position="148"/>
    </location>
    <ligand>
        <name>NAD(+)</name>
        <dbReference type="ChEBI" id="CHEBI:57540"/>
    </ligand>
</feature>
<feature type="binding site" evidence="7">
    <location>
        <begin position="84"/>
        <end position="85"/>
    </location>
    <ligand>
        <name>NAD(+)</name>
        <dbReference type="ChEBI" id="CHEBI:57540"/>
    </ligand>
</feature>
<dbReference type="SUPFAM" id="SSF51735">
    <property type="entry name" value="NAD(P)-binding Rossmann-fold domains"/>
    <property type="match status" value="1"/>
</dbReference>
<evidence type="ECO:0000259" key="11">
    <source>
        <dbReference type="Pfam" id="PF02866"/>
    </source>
</evidence>
<evidence type="ECO:0000256" key="6">
    <source>
        <dbReference type="ARBA" id="ARBA00049258"/>
    </source>
</evidence>
<feature type="binding site" evidence="7">
    <location>
        <position position="87"/>
    </location>
    <ligand>
        <name>substrate</name>
    </ligand>
</feature>
<keyword evidence="4 7" id="KW-0560">Oxidoreductase</keyword>
<sequence>MNGETRPTKLGIIGAGGVGSATAYAATLRGSASEIVLYDIDGKRAHAEALDIAHGSMFAHEANIIGGSELETLKDADMIIITAGARQEPNQPRMELAGANVRILEKLLPDLMSVAPGAIYMLVTNPCDVLTVVTQKITGLPANRVLSSGTVLDSSRLRWLIAAKAGVSIKSVHANIVGEHGDSEFPVWSAANIGMVPLTEWEHNGQKLFTQDVRDSLAHDAMRAAYNVIAGKGSTNYAIGVSASRIAEAFLQGQNAVLPVSTTMAGKMYGFNNVALSLPSIVSRDGVQRVLEVPMDDNEHAKLRASAEAIRASLDTLGY</sequence>
<dbReference type="PIRSF" id="PIRSF000102">
    <property type="entry name" value="Lac_mal_DH"/>
    <property type="match status" value="1"/>
</dbReference>
<comment type="similarity">
    <text evidence="2 7">Belongs to the LDH/MDH superfamily. LDH family.</text>
</comment>
<feature type="active site" description="Proton acceptor" evidence="7 8">
    <location>
        <position position="180"/>
    </location>
</feature>
<evidence type="ECO:0000313" key="12">
    <source>
        <dbReference type="EMBL" id="BAV88093.1"/>
    </source>
</evidence>
<dbReference type="EMBL" id="LR134479">
    <property type="protein sequence ID" value="VEI23025.1"/>
    <property type="molecule type" value="Genomic_DNA"/>
</dbReference>